<dbReference type="PANTHER" id="PTHR35596:SF1">
    <property type="entry name" value="MICROBIAL-TYPE PARG CATALYTIC DOMAIN-CONTAINING PROTEIN"/>
    <property type="match status" value="1"/>
</dbReference>
<dbReference type="EMBL" id="KN824288">
    <property type="protein sequence ID" value="KIM29585.1"/>
    <property type="molecule type" value="Genomic_DNA"/>
</dbReference>
<dbReference type="InterPro" id="IPR012664">
    <property type="entry name" value="CHP02452"/>
</dbReference>
<dbReference type="NCBIfam" id="TIGR02452">
    <property type="entry name" value="TIGR02452 family protein"/>
    <property type="match status" value="1"/>
</dbReference>
<sequence length="279" mass="30606">MPSSSLLPVQMNRDARAKWAKETINNKIPSLLVGDPLARAGIKRTSLLENLQPTHSSPPTTPLVIQVWETDTLSAATILSKRGDSAPRVAILNMASCLRPGGGVLTGATSQEEFLCTRTTLYPALKDSFYRLPEVSVVYTPNALVFRNSNGEDLPKSERYHVDVASSAMLRGPDISEKGGIRTWANEGDVEVVLAKLRIVMRSMVQNGVKRVVLGAWGCGAYGNPVEEVARLWRVVLLGNKRGRKEEWTGIEEVVFAITDTNQATAFRTRFEDVLTTQA</sequence>
<dbReference type="Pfam" id="PF10021">
    <property type="entry name" value="PARG_cat_microb"/>
    <property type="match status" value="1"/>
</dbReference>
<feature type="domain" description="Microbial-type PARG catalytic" evidence="1">
    <location>
        <begin position="42"/>
        <end position="148"/>
    </location>
</feature>
<keyword evidence="3" id="KW-1185">Reference proteome</keyword>
<gene>
    <name evidence="2" type="ORF">M408DRAFT_328818</name>
</gene>
<dbReference type="Gene3D" id="3.40.220.10">
    <property type="entry name" value="Leucine Aminopeptidase, subunit E, domain 1"/>
    <property type="match status" value="1"/>
</dbReference>
<protein>
    <recommendedName>
        <fullName evidence="1">Microbial-type PARG catalytic domain-containing protein</fullName>
    </recommendedName>
</protein>
<reference evidence="3" key="2">
    <citation type="submission" date="2015-01" db="EMBL/GenBank/DDBJ databases">
        <title>Evolutionary Origins and Diversification of the Mycorrhizal Mutualists.</title>
        <authorList>
            <consortium name="DOE Joint Genome Institute"/>
            <consortium name="Mycorrhizal Genomics Consortium"/>
            <person name="Kohler A."/>
            <person name="Kuo A."/>
            <person name="Nagy L.G."/>
            <person name="Floudas D."/>
            <person name="Copeland A."/>
            <person name="Barry K.W."/>
            <person name="Cichocki N."/>
            <person name="Veneault-Fourrey C."/>
            <person name="LaButti K."/>
            <person name="Lindquist E.A."/>
            <person name="Lipzen A."/>
            <person name="Lundell T."/>
            <person name="Morin E."/>
            <person name="Murat C."/>
            <person name="Riley R."/>
            <person name="Ohm R."/>
            <person name="Sun H."/>
            <person name="Tunlid A."/>
            <person name="Henrissat B."/>
            <person name="Grigoriev I.V."/>
            <person name="Hibbett D.S."/>
            <person name="Martin F."/>
        </authorList>
    </citation>
    <scope>NUCLEOTIDE SEQUENCE [LARGE SCALE GENOMIC DNA]</scope>
    <source>
        <strain evidence="3">MAFF 305830</strain>
    </source>
</reference>
<dbReference type="AlphaFoldDB" id="A0A0C3AYJ3"/>
<dbReference type="OrthoDB" id="9985428at2759"/>
<dbReference type="SUPFAM" id="SSF52949">
    <property type="entry name" value="Macro domain-like"/>
    <property type="match status" value="1"/>
</dbReference>
<dbReference type="InterPro" id="IPR019261">
    <property type="entry name" value="PARG_cat_microbial"/>
</dbReference>
<proteinExistence type="predicted"/>
<organism evidence="2 3">
    <name type="scientific">Serendipita vermifera MAFF 305830</name>
    <dbReference type="NCBI Taxonomy" id="933852"/>
    <lineage>
        <taxon>Eukaryota</taxon>
        <taxon>Fungi</taxon>
        <taxon>Dikarya</taxon>
        <taxon>Basidiomycota</taxon>
        <taxon>Agaricomycotina</taxon>
        <taxon>Agaricomycetes</taxon>
        <taxon>Sebacinales</taxon>
        <taxon>Serendipitaceae</taxon>
        <taxon>Serendipita</taxon>
    </lineage>
</organism>
<dbReference type="InterPro" id="IPR043472">
    <property type="entry name" value="Macro_dom-like"/>
</dbReference>
<name>A0A0C3AYJ3_SERVB</name>
<evidence type="ECO:0000313" key="2">
    <source>
        <dbReference type="EMBL" id="KIM29585.1"/>
    </source>
</evidence>
<dbReference type="STRING" id="933852.A0A0C3AYJ3"/>
<dbReference type="PANTHER" id="PTHR35596">
    <property type="entry name" value="DUF2263 DOMAIN-CONTAINING PROTEIN"/>
    <property type="match status" value="1"/>
</dbReference>
<dbReference type="Proteomes" id="UP000054097">
    <property type="component" value="Unassembled WGS sequence"/>
</dbReference>
<dbReference type="HOGENOM" id="CLU_024412_2_0_1"/>
<reference evidence="2 3" key="1">
    <citation type="submission" date="2014-04" db="EMBL/GenBank/DDBJ databases">
        <authorList>
            <consortium name="DOE Joint Genome Institute"/>
            <person name="Kuo A."/>
            <person name="Zuccaro A."/>
            <person name="Kohler A."/>
            <person name="Nagy L.G."/>
            <person name="Floudas D."/>
            <person name="Copeland A."/>
            <person name="Barry K.W."/>
            <person name="Cichocki N."/>
            <person name="Veneault-Fourrey C."/>
            <person name="LaButti K."/>
            <person name="Lindquist E.A."/>
            <person name="Lipzen A."/>
            <person name="Lundell T."/>
            <person name="Morin E."/>
            <person name="Murat C."/>
            <person name="Sun H."/>
            <person name="Tunlid A."/>
            <person name="Henrissat B."/>
            <person name="Grigoriev I.V."/>
            <person name="Hibbett D.S."/>
            <person name="Martin F."/>
            <person name="Nordberg H.P."/>
            <person name="Cantor M.N."/>
            <person name="Hua S.X."/>
        </authorList>
    </citation>
    <scope>NUCLEOTIDE SEQUENCE [LARGE SCALE GENOMIC DNA]</scope>
    <source>
        <strain evidence="2 3">MAFF 305830</strain>
    </source>
</reference>
<evidence type="ECO:0000313" key="3">
    <source>
        <dbReference type="Proteomes" id="UP000054097"/>
    </source>
</evidence>
<evidence type="ECO:0000259" key="1">
    <source>
        <dbReference type="Pfam" id="PF10021"/>
    </source>
</evidence>
<accession>A0A0C3AYJ3</accession>